<dbReference type="Pfam" id="PF14261">
    <property type="entry name" value="DUF4351"/>
    <property type="match status" value="1"/>
</dbReference>
<geneLocation type="plasmid" evidence="2">
    <name>pP742501</name>
</geneLocation>
<keyword evidence="2" id="KW-0614">Plasmid</keyword>
<sequence>MQIVTSWMRDGMLQEARTLVLRQLNRKLGSLPDPERLQIEALTTPQLETLAEDLLDFNSLSDLQAWLTQQ</sequence>
<dbReference type="EMBL" id="CP001345">
    <property type="protein sequence ID" value="ACL47650.1"/>
    <property type="molecule type" value="Genomic_DNA"/>
</dbReference>
<accession>B8HZ02</accession>
<dbReference type="HOGENOM" id="CLU_069065_6_0_3"/>
<gene>
    <name evidence="2" type="ordered locus">Cyan7425_5391</name>
</gene>
<reference evidence="2" key="1">
    <citation type="submission" date="2009-01" db="EMBL/GenBank/DDBJ databases">
        <title>Complete sequence of plasmid1 Cyanothece sp. PCC 7425.</title>
        <authorList>
            <consortium name="US DOE Joint Genome Institute"/>
            <person name="Lucas S."/>
            <person name="Copeland A."/>
            <person name="Lapidus A."/>
            <person name="Glavina del Rio T."/>
            <person name="Dalin E."/>
            <person name="Tice H."/>
            <person name="Bruce D."/>
            <person name="Goodwin L."/>
            <person name="Pitluck S."/>
            <person name="Sims D."/>
            <person name="Meineke L."/>
            <person name="Brettin T."/>
            <person name="Detter J.C."/>
            <person name="Han C."/>
            <person name="Larimer F."/>
            <person name="Land M."/>
            <person name="Hauser L."/>
            <person name="Kyrpides N."/>
            <person name="Ovchinnikova G."/>
            <person name="Liberton M."/>
            <person name="Stoeckel J."/>
            <person name="Banerjee A."/>
            <person name="Singh A."/>
            <person name="Page L."/>
            <person name="Sato H."/>
            <person name="Zhao L."/>
            <person name="Sherman L."/>
            <person name="Pakrasi H."/>
            <person name="Richardson P."/>
        </authorList>
    </citation>
    <scope>NUCLEOTIDE SEQUENCE</scope>
    <source>
        <strain evidence="2">PCC 7425</strain>
        <plasmid evidence="2">pP742501</plasmid>
    </source>
</reference>
<name>B8HZ02_CYAP4</name>
<evidence type="ECO:0000313" key="2">
    <source>
        <dbReference type="EMBL" id="ACL47650.1"/>
    </source>
</evidence>
<dbReference type="InterPro" id="IPR025587">
    <property type="entry name" value="DUF4351"/>
</dbReference>
<dbReference type="KEGG" id="cyn:Cyan7425_5391"/>
<feature type="domain" description="DUF4351" evidence="1">
    <location>
        <begin position="10"/>
        <end position="67"/>
    </location>
</feature>
<dbReference type="PANTHER" id="PTHR35586">
    <property type="entry name" value="SLL1691 PROTEIN"/>
    <property type="match status" value="1"/>
</dbReference>
<protein>
    <recommendedName>
        <fullName evidence="1">DUF4351 domain-containing protein</fullName>
    </recommendedName>
</protein>
<dbReference type="AlphaFoldDB" id="B8HZ02"/>
<dbReference type="OrthoDB" id="444889at2"/>
<organism evidence="2">
    <name type="scientific">Cyanothece sp. (strain PCC 7425 / ATCC 29141)</name>
    <dbReference type="NCBI Taxonomy" id="395961"/>
    <lineage>
        <taxon>Bacteria</taxon>
        <taxon>Bacillati</taxon>
        <taxon>Cyanobacteriota</taxon>
        <taxon>Cyanophyceae</taxon>
        <taxon>Gomontiellales</taxon>
        <taxon>Cyanothecaceae</taxon>
        <taxon>Cyanothece</taxon>
    </lineage>
</organism>
<dbReference type="PANTHER" id="PTHR35586:SF1">
    <property type="entry name" value="SLL1691 PROTEIN"/>
    <property type="match status" value="1"/>
</dbReference>
<proteinExistence type="predicted"/>
<evidence type="ECO:0000259" key="1">
    <source>
        <dbReference type="Pfam" id="PF14261"/>
    </source>
</evidence>